<dbReference type="Proteomes" id="UP000054691">
    <property type="component" value="Unassembled WGS sequence"/>
</dbReference>
<evidence type="ECO:0000313" key="4">
    <source>
        <dbReference type="Proteomes" id="UP000254476"/>
    </source>
</evidence>
<dbReference type="AlphaFoldDB" id="A0A378J9A5"/>
<dbReference type="STRING" id="45066.Lgra_1812"/>
<protein>
    <submittedName>
        <fullName evidence="2">GNAT family acetyltransferase</fullName>
    </submittedName>
</protein>
<dbReference type="EMBL" id="LNYE01000022">
    <property type="protein sequence ID" value="KTD10846.1"/>
    <property type="molecule type" value="Genomic_DNA"/>
</dbReference>
<keyword evidence="2" id="KW-0808">Transferase</keyword>
<accession>A0A378J9A5</accession>
<gene>
    <name evidence="1" type="ORF">Lgra_1812</name>
    <name evidence="2" type="ORF">NCTC12388_01337</name>
</gene>
<reference evidence="1 3" key="1">
    <citation type="submission" date="2015-11" db="EMBL/GenBank/DDBJ databases">
        <title>Genomic analysis of 38 Legionella species identifies large and diverse effector repertoires.</title>
        <authorList>
            <person name="Burstein D."/>
            <person name="Amaro F."/>
            <person name="Zusman T."/>
            <person name="Lifshitz Z."/>
            <person name="Cohen O."/>
            <person name="Gilbert J.A."/>
            <person name="Pupko T."/>
            <person name="Shuman H.A."/>
            <person name="Segal G."/>
        </authorList>
    </citation>
    <scope>NUCLEOTIDE SEQUENCE [LARGE SCALE GENOMIC DNA]</scope>
    <source>
        <strain evidence="1 3">Lyon 8420412</strain>
    </source>
</reference>
<evidence type="ECO:0000313" key="2">
    <source>
        <dbReference type="EMBL" id="STX44049.1"/>
    </source>
</evidence>
<name>A0A378J9A5_9GAMM</name>
<dbReference type="RefSeq" id="WP_238584407.1">
    <property type="nucleotide sequence ID" value="NZ_CAAAHW010000001.1"/>
</dbReference>
<dbReference type="EMBL" id="UGOB01000001">
    <property type="protein sequence ID" value="STX44049.1"/>
    <property type="molecule type" value="Genomic_DNA"/>
</dbReference>
<keyword evidence="3" id="KW-1185">Reference proteome</keyword>
<organism evidence="2 4">
    <name type="scientific">Legionella gratiana</name>
    <dbReference type="NCBI Taxonomy" id="45066"/>
    <lineage>
        <taxon>Bacteria</taxon>
        <taxon>Pseudomonadati</taxon>
        <taxon>Pseudomonadota</taxon>
        <taxon>Gammaproteobacteria</taxon>
        <taxon>Legionellales</taxon>
        <taxon>Legionellaceae</taxon>
        <taxon>Legionella</taxon>
    </lineage>
</organism>
<dbReference type="Proteomes" id="UP000254476">
    <property type="component" value="Unassembled WGS sequence"/>
</dbReference>
<reference evidence="2 4" key="2">
    <citation type="submission" date="2018-06" db="EMBL/GenBank/DDBJ databases">
        <authorList>
            <consortium name="Pathogen Informatics"/>
            <person name="Doyle S."/>
        </authorList>
    </citation>
    <scope>NUCLEOTIDE SEQUENCE [LARGE SCALE GENOMIC DNA]</scope>
    <source>
        <strain evidence="2 4">NCTC12388</strain>
    </source>
</reference>
<evidence type="ECO:0000313" key="3">
    <source>
        <dbReference type="Proteomes" id="UP000054691"/>
    </source>
</evidence>
<sequence>MKQLESLAATPKPMVIKSLELSDILFLDDAFQNANWPKPASLFEAYYQEQQNAERVIWLPISKDRLPAMLL</sequence>
<proteinExistence type="predicted"/>
<evidence type="ECO:0000313" key="1">
    <source>
        <dbReference type="EMBL" id="KTD10846.1"/>
    </source>
</evidence>
<dbReference type="GO" id="GO:0016740">
    <property type="term" value="F:transferase activity"/>
    <property type="evidence" value="ECO:0007669"/>
    <property type="project" value="UniProtKB-KW"/>
</dbReference>